<reference evidence="3 4" key="1">
    <citation type="submission" date="2019-09" db="EMBL/GenBank/DDBJ databases">
        <title>Genomes of Cryomorphaceae.</title>
        <authorList>
            <person name="Bowman J.P."/>
        </authorList>
    </citation>
    <scope>NUCLEOTIDE SEQUENCE [LARGE SCALE GENOMIC DNA]</scope>
    <source>
        <strain evidence="3 4">KCTC 52047</strain>
    </source>
</reference>
<gene>
    <name evidence="3" type="ORF">F3059_07455</name>
</gene>
<evidence type="ECO:0008006" key="5">
    <source>
        <dbReference type="Google" id="ProtNLM"/>
    </source>
</evidence>
<comment type="caution">
    <text evidence="3">The sequence shown here is derived from an EMBL/GenBank/DDBJ whole genome shotgun (WGS) entry which is preliminary data.</text>
</comment>
<name>A0A6N6M8V1_9FLAO</name>
<dbReference type="Gene3D" id="3.40.30.10">
    <property type="entry name" value="Glutaredoxin"/>
    <property type="match status" value="1"/>
</dbReference>
<dbReference type="SUPFAM" id="SSF52833">
    <property type="entry name" value="Thioredoxin-like"/>
    <property type="match status" value="1"/>
</dbReference>
<dbReference type="InterPro" id="IPR036249">
    <property type="entry name" value="Thioredoxin-like_sf"/>
</dbReference>
<dbReference type="OrthoDB" id="1434620at2"/>
<dbReference type="AlphaFoldDB" id="A0A6N6M8V1"/>
<dbReference type="PROSITE" id="PS51353">
    <property type="entry name" value="ARSC"/>
    <property type="match status" value="1"/>
</dbReference>
<evidence type="ECO:0000313" key="4">
    <source>
        <dbReference type="Proteomes" id="UP000435357"/>
    </source>
</evidence>
<sequence>MDRKTDNMSNSTTKQISLYLDPESNKGKQTLAYAQSEGLNIKAIDFTKTTLTPTQINRVLEGSGYEMRDLIDLSKLSEVKFPLEEASPQDWVKFLKANPCSLRFPIAFKDDKVVIVKTPMHLVDL</sequence>
<protein>
    <recommendedName>
        <fullName evidence="5">Arsenate reductase</fullName>
    </recommendedName>
</protein>
<dbReference type="InterPro" id="IPR006660">
    <property type="entry name" value="Arsenate_reductase-like"/>
</dbReference>
<evidence type="ECO:0000313" key="3">
    <source>
        <dbReference type="EMBL" id="KAB1064524.1"/>
    </source>
</evidence>
<accession>A0A6N6M8V1</accession>
<evidence type="ECO:0000256" key="1">
    <source>
        <dbReference type="ARBA" id="ARBA00007198"/>
    </source>
</evidence>
<dbReference type="Proteomes" id="UP000435357">
    <property type="component" value="Unassembled WGS sequence"/>
</dbReference>
<comment type="similarity">
    <text evidence="1 2">Belongs to the ArsC family.</text>
</comment>
<proteinExistence type="inferred from homology"/>
<dbReference type="EMBL" id="WACR01000005">
    <property type="protein sequence ID" value="KAB1064524.1"/>
    <property type="molecule type" value="Genomic_DNA"/>
</dbReference>
<dbReference type="RefSeq" id="WP_151167783.1">
    <property type="nucleotide sequence ID" value="NZ_WACR01000005.1"/>
</dbReference>
<organism evidence="3 4">
    <name type="scientific">Salibacter halophilus</name>
    <dbReference type="NCBI Taxonomy" id="1803916"/>
    <lineage>
        <taxon>Bacteria</taxon>
        <taxon>Pseudomonadati</taxon>
        <taxon>Bacteroidota</taxon>
        <taxon>Flavobacteriia</taxon>
        <taxon>Flavobacteriales</taxon>
        <taxon>Salibacteraceae</taxon>
        <taxon>Salibacter</taxon>
    </lineage>
</organism>
<evidence type="ECO:0000256" key="2">
    <source>
        <dbReference type="PROSITE-ProRule" id="PRU01282"/>
    </source>
</evidence>
<keyword evidence="4" id="KW-1185">Reference proteome</keyword>